<organism evidence="1 2">
    <name type="scientific">Clostridium muellerianum</name>
    <dbReference type="NCBI Taxonomy" id="2716538"/>
    <lineage>
        <taxon>Bacteria</taxon>
        <taxon>Bacillati</taxon>
        <taxon>Bacillota</taxon>
        <taxon>Clostridia</taxon>
        <taxon>Eubacteriales</taxon>
        <taxon>Clostridiaceae</taxon>
        <taxon>Clostridium</taxon>
    </lineage>
</organism>
<reference evidence="1 2" key="1">
    <citation type="submission" date="2020-04" db="EMBL/GenBank/DDBJ databases">
        <authorList>
            <person name="Doyle D.A."/>
        </authorList>
    </citation>
    <scope>NUCLEOTIDE SEQUENCE [LARGE SCALE GENOMIC DNA]</scope>
    <source>
        <strain evidence="1 2">P21</strain>
    </source>
</reference>
<sequence length="110" mass="12831">MQHQFKVTDTFQKDIKWLKKKYPNVLKDLSETLTIIDNDSNSGDRIEGLNKLIFRIRIPSRDMNKGKSGGFGTIYYVVTEHKEIILLTIYAKSKQENIMPSRIEEILKTL</sequence>
<keyword evidence="2" id="KW-1185">Reference proteome</keyword>
<protein>
    <submittedName>
        <fullName evidence="1">Uncharacterized protein</fullName>
    </submittedName>
</protein>
<dbReference type="AlphaFoldDB" id="A0A7Y0EKV1"/>
<dbReference type="RefSeq" id="WP_169299836.1">
    <property type="nucleotide sequence ID" value="NZ_JABBNI010000063.1"/>
</dbReference>
<gene>
    <name evidence="1" type="ORF">HBE96_21975</name>
</gene>
<dbReference type="Proteomes" id="UP000537131">
    <property type="component" value="Unassembled WGS sequence"/>
</dbReference>
<accession>A0A7Y0EKV1</accession>
<proteinExistence type="predicted"/>
<comment type="caution">
    <text evidence="1">The sequence shown here is derived from an EMBL/GenBank/DDBJ whole genome shotgun (WGS) entry which is preliminary data.</text>
</comment>
<evidence type="ECO:0000313" key="2">
    <source>
        <dbReference type="Proteomes" id="UP000537131"/>
    </source>
</evidence>
<evidence type="ECO:0000313" key="1">
    <source>
        <dbReference type="EMBL" id="NMM65256.1"/>
    </source>
</evidence>
<reference evidence="1 2" key="2">
    <citation type="submission" date="2020-06" db="EMBL/GenBank/DDBJ databases">
        <title>Complete Genome Sequence of Clostridium muelleri sp. nov. P21T, an Acid-Alcohol Producing Acetogen Isolated from Old Hay.</title>
        <authorList>
            <person name="Duncan K.E."/>
            <person name="Tanner R.S."/>
        </authorList>
    </citation>
    <scope>NUCLEOTIDE SEQUENCE [LARGE SCALE GENOMIC DNA]</scope>
    <source>
        <strain evidence="1 2">P21</strain>
    </source>
</reference>
<dbReference type="EMBL" id="JABBNI010000063">
    <property type="protein sequence ID" value="NMM65256.1"/>
    <property type="molecule type" value="Genomic_DNA"/>
</dbReference>
<name>A0A7Y0EKV1_9CLOT</name>